<dbReference type="AlphaFoldDB" id="A0A8X7R1H7"/>
<dbReference type="Pfam" id="PF13456">
    <property type="entry name" value="RVT_3"/>
    <property type="match status" value="1"/>
</dbReference>
<protein>
    <recommendedName>
        <fullName evidence="6">RNase H type-1 domain-containing protein</fullName>
    </recommendedName>
</protein>
<evidence type="ECO:0000259" key="2">
    <source>
        <dbReference type="Pfam" id="PF13456"/>
    </source>
</evidence>
<dbReference type="OrthoDB" id="1106861at2759"/>
<feature type="domain" description="RNase H type-1" evidence="2">
    <location>
        <begin position="247"/>
        <end position="347"/>
    </location>
</feature>
<keyword evidence="1" id="KW-1133">Transmembrane helix</keyword>
<dbReference type="InterPro" id="IPR026960">
    <property type="entry name" value="RVT-Znf"/>
</dbReference>
<accession>A0A8X7R1H7</accession>
<dbReference type="EMBL" id="JAAMPC010000011">
    <property type="protein sequence ID" value="KAG2279747.1"/>
    <property type="molecule type" value="Genomic_DNA"/>
</dbReference>
<dbReference type="PANTHER" id="PTHR34146">
    <property type="entry name" value="POLYNUCLEOTIDYL TRANSFERASE, RIBONUCLEASE H-LIKE SUPERFAMILY PROTEIN-RELATED"/>
    <property type="match status" value="1"/>
</dbReference>
<dbReference type="CDD" id="cd06222">
    <property type="entry name" value="RNase_H_like"/>
    <property type="match status" value="1"/>
</dbReference>
<evidence type="ECO:0000313" key="4">
    <source>
        <dbReference type="EMBL" id="KAG2279747.1"/>
    </source>
</evidence>
<reference evidence="4 5" key="1">
    <citation type="submission" date="2020-02" db="EMBL/GenBank/DDBJ databases">
        <authorList>
            <person name="Ma Q."/>
            <person name="Huang Y."/>
            <person name="Song X."/>
            <person name="Pei D."/>
        </authorList>
    </citation>
    <scope>NUCLEOTIDE SEQUENCE [LARGE SCALE GENOMIC DNA]</scope>
    <source>
        <strain evidence="4">Sxm20200214</strain>
        <tissue evidence="4">Leaf</tissue>
    </source>
</reference>
<sequence length="380" mass="42892">MLAKLSWRIYTRPDCLLARVLLGNKLGKPDALVWLPTKDGVYSMKTGYYIGISMKEATQLQPAPQHPCNWNTDIWRGDFSPKLIVFLRKIVKGALPLGENLEKRSILSNSKCIHCGLRETATHMFLHCRFAASIWEMAPLLHVERITSATTFATALKESKKTLNLPPSGLISGPLFPWICWMIWTSRNQLIFENRVFSPLETLTKAICLSREWHEAQLKGNTQVLSTQKLNQGINARNNTGGVSVYTDASWKEGVNKAGLGWLFKDHLGHTILTKCRSETFVSSPLMAESLAMREAILQARQKGFSTLTVYSDAQTLVRVINDRKPLKEMFGIIHDILQLSLEFSVIFLFTFLVRTTQCRSLVKGVLSNSANPLSVIFFY</sequence>
<evidence type="ECO:0000256" key="1">
    <source>
        <dbReference type="SAM" id="Phobius"/>
    </source>
</evidence>
<comment type="caution">
    <text evidence="4">The sequence shown here is derived from an EMBL/GenBank/DDBJ whole genome shotgun (WGS) entry which is preliminary data.</text>
</comment>
<evidence type="ECO:0008006" key="6">
    <source>
        <dbReference type="Google" id="ProtNLM"/>
    </source>
</evidence>
<dbReference type="InterPro" id="IPR036397">
    <property type="entry name" value="RNaseH_sf"/>
</dbReference>
<dbReference type="InterPro" id="IPR044730">
    <property type="entry name" value="RNase_H-like_dom_plant"/>
</dbReference>
<dbReference type="Pfam" id="PF13966">
    <property type="entry name" value="zf-RVT"/>
    <property type="match status" value="1"/>
</dbReference>
<dbReference type="Proteomes" id="UP000886595">
    <property type="component" value="Unassembled WGS sequence"/>
</dbReference>
<keyword evidence="5" id="KW-1185">Reference proteome</keyword>
<dbReference type="SUPFAM" id="SSF53098">
    <property type="entry name" value="Ribonuclease H-like"/>
    <property type="match status" value="1"/>
</dbReference>
<gene>
    <name evidence="4" type="ORF">Bca52824_050967</name>
</gene>
<dbReference type="PANTHER" id="PTHR34146:SF11">
    <property type="entry name" value="RIBONUCLEASE H-LIKE SUPERFAMILY PROTEIN"/>
    <property type="match status" value="1"/>
</dbReference>
<dbReference type="InterPro" id="IPR012337">
    <property type="entry name" value="RNaseH-like_sf"/>
</dbReference>
<organism evidence="4 5">
    <name type="scientific">Brassica carinata</name>
    <name type="common">Ethiopian mustard</name>
    <name type="synonym">Abyssinian cabbage</name>
    <dbReference type="NCBI Taxonomy" id="52824"/>
    <lineage>
        <taxon>Eukaryota</taxon>
        <taxon>Viridiplantae</taxon>
        <taxon>Streptophyta</taxon>
        <taxon>Embryophyta</taxon>
        <taxon>Tracheophyta</taxon>
        <taxon>Spermatophyta</taxon>
        <taxon>Magnoliopsida</taxon>
        <taxon>eudicotyledons</taxon>
        <taxon>Gunneridae</taxon>
        <taxon>Pentapetalae</taxon>
        <taxon>rosids</taxon>
        <taxon>malvids</taxon>
        <taxon>Brassicales</taxon>
        <taxon>Brassicaceae</taxon>
        <taxon>Brassiceae</taxon>
        <taxon>Brassica</taxon>
    </lineage>
</organism>
<dbReference type="Gene3D" id="3.30.420.10">
    <property type="entry name" value="Ribonuclease H-like superfamily/Ribonuclease H"/>
    <property type="match status" value="1"/>
</dbReference>
<evidence type="ECO:0000313" key="5">
    <source>
        <dbReference type="Proteomes" id="UP000886595"/>
    </source>
</evidence>
<dbReference type="GO" id="GO:0004523">
    <property type="term" value="F:RNA-DNA hybrid ribonuclease activity"/>
    <property type="evidence" value="ECO:0007669"/>
    <property type="project" value="InterPro"/>
</dbReference>
<name>A0A8X7R1H7_BRACI</name>
<evidence type="ECO:0000259" key="3">
    <source>
        <dbReference type="Pfam" id="PF13966"/>
    </source>
</evidence>
<feature type="domain" description="Reverse transcriptase zinc-binding" evidence="3">
    <location>
        <begin position="54"/>
        <end position="135"/>
    </location>
</feature>
<proteinExistence type="predicted"/>
<keyword evidence="1" id="KW-0472">Membrane</keyword>
<keyword evidence="1" id="KW-0812">Transmembrane</keyword>
<feature type="transmembrane region" description="Helical" evidence="1">
    <location>
        <begin position="337"/>
        <end position="354"/>
    </location>
</feature>
<dbReference type="InterPro" id="IPR002156">
    <property type="entry name" value="RNaseH_domain"/>
</dbReference>
<dbReference type="GO" id="GO:0003676">
    <property type="term" value="F:nucleic acid binding"/>
    <property type="evidence" value="ECO:0007669"/>
    <property type="project" value="InterPro"/>
</dbReference>